<gene>
    <name evidence="12" type="ORF">E4021_02900</name>
</gene>
<comment type="caution">
    <text evidence="12">The sequence shown here is derived from an EMBL/GenBank/DDBJ whole genome shotgun (WGS) entry which is preliminary data.</text>
</comment>
<dbReference type="Pfam" id="PF10099">
    <property type="entry name" value="RskA_C"/>
    <property type="match status" value="1"/>
</dbReference>
<reference evidence="12 13" key="1">
    <citation type="submission" date="2019-04" db="EMBL/GenBank/DDBJ databases">
        <title>Lewinella litorea sp. nov., isolated from a marine sand.</title>
        <authorList>
            <person name="Yoon J.-H."/>
        </authorList>
    </citation>
    <scope>NUCLEOTIDE SEQUENCE [LARGE SCALE GENOMIC DNA]</scope>
    <source>
        <strain evidence="12 13">HSMS-39</strain>
    </source>
</reference>
<evidence type="ECO:0000256" key="10">
    <source>
        <dbReference type="SAM" id="Phobius"/>
    </source>
</evidence>
<keyword evidence="3" id="KW-1003">Cell membrane</keyword>
<dbReference type="Proteomes" id="UP000308528">
    <property type="component" value="Unassembled WGS sequence"/>
</dbReference>
<evidence type="ECO:0000313" key="12">
    <source>
        <dbReference type="EMBL" id="THH41559.1"/>
    </source>
</evidence>
<dbReference type="InterPro" id="IPR041916">
    <property type="entry name" value="Anti_sigma_zinc_sf"/>
</dbReference>
<keyword evidence="13" id="KW-1185">Reference proteome</keyword>
<keyword evidence="4 10" id="KW-0812">Transmembrane</keyword>
<keyword evidence="9" id="KW-0175">Coiled coil</keyword>
<keyword evidence="5 10" id="KW-1133">Transmembrane helix</keyword>
<sequence>MDLTAYINSGVLELYVLDRLSPDERRRVEAYAEQYPEVREEIEQIEIGLEEYALLQGQATPPPPEVLTSVLSRIRPTTSSPAAPATSEVTSGGSGWVTWLMLALLALTLAALAYFYLEHRERQDELQDAREELSIMQASCAQIASEYEADREQLAVLTDVDTRGILLSGSDNAPESRALVFYNETDGTVLFSAANLPPPPAGKQYQLWAIDAQGPQDLGVLDRDLSQEALLNVPFVPNAAAFAITLEDEGGKPTPDLTQLQVIGEVGS</sequence>
<evidence type="ECO:0000256" key="7">
    <source>
        <dbReference type="ARBA" id="ARBA00029829"/>
    </source>
</evidence>
<evidence type="ECO:0000256" key="6">
    <source>
        <dbReference type="ARBA" id="ARBA00023136"/>
    </source>
</evidence>
<protein>
    <recommendedName>
        <fullName evidence="8">Regulator of SigK</fullName>
    </recommendedName>
    <alternativeName>
        <fullName evidence="7">Sigma-K anti-sigma factor RskA</fullName>
    </alternativeName>
</protein>
<dbReference type="GO" id="GO:0006417">
    <property type="term" value="P:regulation of translation"/>
    <property type="evidence" value="ECO:0007669"/>
    <property type="project" value="TreeGrafter"/>
</dbReference>
<evidence type="ECO:0000256" key="9">
    <source>
        <dbReference type="SAM" id="Coils"/>
    </source>
</evidence>
<dbReference type="AlphaFoldDB" id="A0A4S4NNI5"/>
<evidence type="ECO:0000313" key="13">
    <source>
        <dbReference type="Proteomes" id="UP000308528"/>
    </source>
</evidence>
<evidence type="ECO:0000256" key="5">
    <source>
        <dbReference type="ARBA" id="ARBA00022989"/>
    </source>
</evidence>
<dbReference type="OrthoDB" id="1420916at2"/>
<evidence type="ECO:0000256" key="4">
    <source>
        <dbReference type="ARBA" id="ARBA00022692"/>
    </source>
</evidence>
<evidence type="ECO:0000259" key="11">
    <source>
        <dbReference type="Pfam" id="PF10099"/>
    </source>
</evidence>
<dbReference type="InterPro" id="IPR051474">
    <property type="entry name" value="Anti-sigma-K/W_factor"/>
</dbReference>
<dbReference type="InterPro" id="IPR018764">
    <property type="entry name" value="RskA_C"/>
</dbReference>
<evidence type="ECO:0000256" key="2">
    <source>
        <dbReference type="ARBA" id="ARBA00004236"/>
    </source>
</evidence>
<feature type="coiled-coil region" evidence="9">
    <location>
        <begin position="119"/>
        <end position="146"/>
    </location>
</feature>
<evidence type="ECO:0000256" key="8">
    <source>
        <dbReference type="ARBA" id="ARBA00030803"/>
    </source>
</evidence>
<comment type="subcellular location">
    <subcellularLocation>
        <location evidence="2">Cell membrane</location>
    </subcellularLocation>
    <subcellularLocation>
        <location evidence="1">Membrane</location>
        <topology evidence="1">Single-pass membrane protein</topology>
    </subcellularLocation>
</comment>
<feature type="transmembrane region" description="Helical" evidence="10">
    <location>
        <begin position="96"/>
        <end position="117"/>
    </location>
</feature>
<keyword evidence="6 10" id="KW-0472">Membrane</keyword>
<name>A0A4S4NNI5_9BACT</name>
<dbReference type="PANTHER" id="PTHR37461:SF1">
    <property type="entry name" value="ANTI-SIGMA-K FACTOR RSKA"/>
    <property type="match status" value="1"/>
</dbReference>
<dbReference type="GO" id="GO:0005886">
    <property type="term" value="C:plasma membrane"/>
    <property type="evidence" value="ECO:0007669"/>
    <property type="project" value="UniProtKB-SubCell"/>
</dbReference>
<dbReference type="GO" id="GO:0016989">
    <property type="term" value="F:sigma factor antagonist activity"/>
    <property type="evidence" value="ECO:0007669"/>
    <property type="project" value="TreeGrafter"/>
</dbReference>
<evidence type="ECO:0000256" key="3">
    <source>
        <dbReference type="ARBA" id="ARBA00022475"/>
    </source>
</evidence>
<dbReference type="Gene3D" id="1.10.10.1320">
    <property type="entry name" value="Anti-sigma factor, zinc-finger domain"/>
    <property type="match status" value="1"/>
</dbReference>
<feature type="domain" description="Anti-sigma K factor RskA C-terminal" evidence="11">
    <location>
        <begin position="105"/>
        <end position="255"/>
    </location>
</feature>
<accession>A0A4S4NNI5</accession>
<proteinExistence type="predicted"/>
<dbReference type="RefSeq" id="WP_136456402.1">
    <property type="nucleotide sequence ID" value="NZ_SRSF01000001.1"/>
</dbReference>
<dbReference type="PANTHER" id="PTHR37461">
    <property type="entry name" value="ANTI-SIGMA-K FACTOR RSKA"/>
    <property type="match status" value="1"/>
</dbReference>
<organism evidence="12 13">
    <name type="scientific">Neolewinella litorea</name>
    <dbReference type="NCBI Taxonomy" id="2562452"/>
    <lineage>
        <taxon>Bacteria</taxon>
        <taxon>Pseudomonadati</taxon>
        <taxon>Bacteroidota</taxon>
        <taxon>Saprospiria</taxon>
        <taxon>Saprospirales</taxon>
        <taxon>Lewinellaceae</taxon>
        <taxon>Neolewinella</taxon>
    </lineage>
</organism>
<evidence type="ECO:0000256" key="1">
    <source>
        <dbReference type="ARBA" id="ARBA00004167"/>
    </source>
</evidence>
<dbReference type="EMBL" id="SRSF01000001">
    <property type="protein sequence ID" value="THH41559.1"/>
    <property type="molecule type" value="Genomic_DNA"/>
</dbReference>